<evidence type="ECO:0000313" key="2">
    <source>
        <dbReference type="EMBL" id="OWY34067.1"/>
    </source>
</evidence>
<dbReference type="AlphaFoldDB" id="A0A225STW3"/>
<comment type="caution">
    <text evidence="2">The sequence shown here is derived from an EMBL/GenBank/DDBJ whole genome shotgun (WGS) entry which is preliminary data.</text>
</comment>
<feature type="compositionally biased region" description="Low complexity" evidence="1">
    <location>
        <begin position="116"/>
        <end position="142"/>
    </location>
</feature>
<proteinExistence type="predicted"/>
<gene>
    <name evidence="2" type="ORF">CEJ45_13840</name>
</gene>
<keyword evidence="3" id="KW-1185">Reference proteome</keyword>
<dbReference type="Proteomes" id="UP000214747">
    <property type="component" value="Unassembled WGS sequence"/>
</dbReference>
<accession>A0A225STW3</accession>
<name>A0A225STW3_9BURK</name>
<feature type="region of interest" description="Disordered" evidence="1">
    <location>
        <begin position="111"/>
        <end position="142"/>
    </location>
</feature>
<protein>
    <submittedName>
        <fullName evidence="2">Uncharacterized protein</fullName>
    </submittedName>
</protein>
<sequence length="197" mass="21637">MARASTPGRACIIGRVILSSSKTKRWHGNVEAIKAEFLNGVITQMTSYGDRVHFSMFGSVQKPHYEVINSFDKKMAFDGNHHLHRAEETEFGPGNVTPIFTLDQIKRIVATGGSGTRSTPRSARASSARSAAGTARPTTAAARAREAVDGEKYAYFKANRHMLPDEINQHSDEISKLMLNGMSAEQAFGEVISKYFD</sequence>
<evidence type="ECO:0000313" key="3">
    <source>
        <dbReference type="Proteomes" id="UP000214747"/>
    </source>
</evidence>
<reference evidence="2 3" key="1">
    <citation type="journal article" date="2010" name="Int. J. Syst. Evol. Microbiol.">
        <title>Reclassification of Herbaspirillum putei as a later heterotypic synonym of Herbaspirillum huttiense, with the description of H. huttiense subsp. huttiense subsp. nov. and H. huttiense subsp. putei subsp. nov., comb. nov., and description of Herbaspirillum aquaticum sp. nov.</title>
        <authorList>
            <person name="Dobritsa A.P."/>
            <person name="Reddy M.C."/>
            <person name="Samadpour M."/>
        </authorList>
    </citation>
    <scope>NUCLEOTIDE SEQUENCE [LARGE SCALE GENOMIC DNA]</scope>
    <source>
        <strain evidence="2 3">IEH 4430</strain>
    </source>
</reference>
<dbReference type="EMBL" id="NJGV01000011">
    <property type="protein sequence ID" value="OWY34067.1"/>
    <property type="molecule type" value="Genomic_DNA"/>
</dbReference>
<organism evidence="2 3">
    <name type="scientific">Herbaspirillum aquaticum</name>
    <dbReference type="NCBI Taxonomy" id="568783"/>
    <lineage>
        <taxon>Bacteria</taxon>
        <taxon>Pseudomonadati</taxon>
        <taxon>Pseudomonadota</taxon>
        <taxon>Betaproteobacteria</taxon>
        <taxon>Burkholderiales</taxon>
        <taxon>Oxalobacteraceae</taxon>
        <taxon>Herbaspirillum</taxon>
    </lineage>
</organism>
<evidence type="ECO:0000256" key="1">
    <source>
        <dbReference type="SAM" id="MobiDB-lite"/>
    </source>
</evidence>